<dbReference type="EMBL" id="BKCJ010001306">
    <property type="protein sequence ID" value="GEU40473.1"/>
    <property type="molecule type" value="Genomic_DNA"/>
</dbReference>
<sequence>MHHMESYIGQTATTWDCGVVTESKLQCDMLRRLRFKFATKILLHELNVHAQKMLELAKEFDKVYAREKLSIVVEAVKKRDQRERS</sequence>
<name>A0A6L2JTW6_TANCI</name>
<organism evidence="1">
    <name type="scientific">Tanacetum cinerariifolium</name>
    <name type="common">Dalmatian daisy</name>
    <name type="synonym">Chrysanthemum cinerariifolium</name>
    <dbReference type="NCBI Taxonomy" id="118510"/>
    <lineage>
        <taxon>Eukaryota</taxon>
        <taxon>Viridiplantae</taxon>
        <taxon>Streptophyta</taxon>
        <taxon>Embryophyta</taxon>
        <taxon>Tracheophyta</taxon>
        <taxon>Spermatophyta</taxon>
        <taxon>Magnoliopsida</taxon>
        <taxon>eudicotyledons</taxon>
        <taxon>Gunneridae</taxon>
        <taxon>Pentapetalae</taxon>
        <taxon>asterids</taxon>
        <taxon>campanulids</taxon>
        <taxon>Asterales</taxon>
        <taxon>Asteraceae</taxon>
        <taxon>Asteroideae</taxon>
        <taxon>Anthemideae</taxon>
        <taxon>Anthemidinae</taxon>
        <taxon>Tanacetum</taxon>
    </lineage>
</organism>
<protein>
    <submittedName>
        <fullName evidence="1">Uncharacterized protein</fullName>
    </submittedName>
</protein>
<dbReference type="AlphaFoldDB" id="A0A6L2JTW6"/>
<comment type="caution">
    <text evidence="1">The sequence shown here is derived from an EMBL/GenBank/DDBJ whole genome shotgun (WGS) entry which is preliminary data.</text>
</comment>
<reference evidence="1" key="1">
    <citation type="journal article" date="2019" name="Sci. Rep.">
        <title>Draft genome of Tanacetum cinerariifolium, the natural source of mosquito coil.</title>
        <authorList>
            <person name="Yamashiro T."/>
            <person name="Shiraishi A."/>
            <person name="Satake H."/>
            <person name="Nakayama K."/>
        </authorList>
    </citation>
    <scope>NUCLEOTIDE SEQUENCE</scope>
</reference>
<accession>A0A6L2JTW6</accession>
<gene>
    <name evidence="1" type="ORF">Tci_012451</name>
</gene>
<proteinExistence type="predicted"/>
<evidence type="ECO:0000313" key="1">
    <source>
        <dbReference type="EMBL" id="GEU40473.1"/>
    </source>
</evidence>